<keyword evidence="2" id="KW-1185">Reference proteome</keyword>
<dbReference type="STRING" id="37658.SAMN05661086_03701"/>
<dbReference type="InterPro" id="IPR009229">
    <property type="entry name" value="AgrD"/>
</dbReference>
<evidence type="ECO:0000313" key="2">
    <source>
        <dbReference type="Proteomes" id="UP000199659"/>
    </source>
</evidence>
<name>A0A1I6LZY1_9FIRM</name>
<dbReference type="RefSeq" id="WP_177214807.1">
    <property type="nucleotide sequence ID" value="NZ_FOYZ01000028.1"/>
</dbReference>
<sequence length="54" mass="6281">MNRAEENVVKRAAEVIIKSNVNAACWFWFNQPILPMGSEKFKNHNKFAKFRGGR</sequence>
<dbReference type="Proteomes" id="UP000199659">
    <property type="component" value="Unassembled WGS sequence"/>
</dbReference>
<dbReference type="AlphaFoldDB" id="A0A1I6LZY1"/>
<dbReference type="NCBIfam" id="TIGR04223">
    <property type="entry name" value="quorum_AgrD"/>
    <property type="match status" value="1"/>
</dbReference>
<dbReference type="EMBL" id="FOYZ01000028">
    <property type="protein sequence ID" value="SFS08948.1"/>
    <property type="molecule type" value="Genomic_DNA"/>
</dbReference>
<reference evidence="1 2" key="1">
    <citation type="submission" date="2016-10" db="EMBL/GenBank/DDBJ databases">
        <authorList>
            <person name="de Groot N.N."/>
        </authorList>
    </citation>
    <scope>NUCLEOTIDE SEQUENCE [LARGE SCALE GENOMIC DNA]</scope>
    <source>
        <strain evidence="1 2">743A</strain>
    </source>
</reference>
<organism evidence="1 2">
    <name type="scientific">Anaeromicropila populeti</name>
    <dbReference type="NCBI Taxonomy" id="37658"/>
    <lineage>
        <taxon>Bacteria</taxon>
        <taxon>Bacillati</taxon>
        <taxon>Bacillota</taxon>
        <taxon>Clostridia</taxon>
        <taxon>Lachnospirales</taxon>
        <taxon>Lachnospiraceae</taxon>
        <taxon>Anaeromicropila</taxon>
    </lineage>
</organism>
<gene>
    <name evidence="1" type="ORF">SAMN05661086_03701</name>
</gene>
<evidence type="ECO:0000313" key="1">
    <source>
        <dbReference type="EMBL" id="SFS08948.1"/>
    </source>
</evidence>
<accession>A0A1I6LZY1</accession>
<protein>
    <submittedName>
        <fullName evidence="1">Cyclic lactone autoinducer peptide</fullName>
    </submittedName>
</protein>
<proteinExistence type="predicted"/>